<dbReference type="GO" id="GO:0005576">
    <property type="term" value="C:extracellular region"/>
    <property type="evidence" value="ECO:0007669"/>
    <property type="project" value="InterPro"/>
</dbReference>
<dbReference type="InterPro" id="IPR003540">
    <property type="entry name" value="ADP-ribosyltransferase"/>
</dbReference>
<organism evidence="2">
    <name type="scientific">viral metagenome</name>
    <dbReference type="NCBI Taxonomy" id="1070528"/>
    <lineage>
        <taxon>unclassified sequences</taxon>
        <taxon>metagenomes</taxon>
        <taxon>organismal metagenomes</taxon>
    </lineage>
</organism>
<sequence>MLYHYVPLIDKHVIESTNKIDDFVAMFFDNKITLIDDEQRKKLNLPSNYLNDLRIKVSQYDERVPLYDIRTNRIYLIHKNNIFTRIFRNDYRFASQNFYDDLTKLQQPTENDKNNLRILSLYNMDALYQTYLKIFYESFILDSYITQCKRPSFQSKMDHIKPYYSSAELYYLAYDWNLTDKVTLQPEEMRELCSKIVPYDIPGRILLDHQMYIFDNRAIGLVKHYSLFGSYFINNYLRTYRCCMMEDAPQQEDRIAISNPTLENQIELMIKLIKNAPAFDKSYTLYRFIDDDLYLRHLKKGDIYIDPSFLSTTRDPVHYQDNYSFGYILIKIKIPGNIKGIGLCIEAYSNFPEEQEIILPPSSRYKLDDIIEKTEDYHNVIKLNKRVQKKYEFTLLDNKYIDSDTITLEIPNAIMPTNVNVNFRQLIMRDDIGYISISDRLNNFTKNYLNDNNQFNTTIGKNEFTFVIESYNSTSVYKEFFYYSTATGLVCYSSNPTYGNINIMMEIGVEIHVNYYFRYSVTDSSQQLNLSNTEWIEWLSLFAYYIGSESVIIHSNYTLFPNKSTDTIETKQNKTRYTFSDNIYQYLKHGKKFFDGNINVRANFDYGRLDILAGSNVDEVVKQEDRDEIYQIAQDSNTSNVKDLYIYIIENHPQFINLMETKMEILYSSIEVNPFYNISYTLDVNSYLYEAGLIAHVPMKSEYQIKKGSFKSLVGKNKIHQFKNRLRSYLIKKK</sequence>
<dbReference type="AlphaFoldDB" id="A0A6C0CA77"/>
<feature type="domain" description="ADP ribosyltransferase" evidence="1">
    <location>
        <begin position="223"/>
        <end position="388"/>
    </location>
</feature>
<accession>A0A6C0CA77</accession>
<dbReference type="SUPFAM" id="SSF56399">
    <property type="entry name" value="ADP-ribosylation"/>
    <property type="match status" value="1"/>
</dbReference>
<dbReference type="Pfam" id="PF03496">
    <property type="entry name" value="ADPrib_exo_Tox"/>
    <property type="match status" value="1"/>
</dbReference>
<dbReference type="Gene3D" id="3.90.176.10">
    <property type="entry name" value="Toxin ADP-ribosyltransferase, Chain A, domain 1"/>
    <property type="match status" value="1"/>
</dbReference>
<name>A0A6C0CA77_9ZZZZ</name>
<dbReference type="PROSITE" id="PS51996">
    <property type="entry name" value="TR_MART"/>
    <property type="match status" value="1"/>
</dbReference>
<evidence type="ECO:0000259" key="1">
    <source>
        <dbReference type="Pfam" id="PF03496"/>
    </source>
</evidence>
<dbReference type="EMBL" id="MN739362">
    <property type="protein sequence ID" value="QHT01002.1"/>
    <property type="molecule type" value="Genomic_DNA"/>
</dbReference>
<protein>
    <recommendedName>
        <fullName evidence="1">ADP ribosyltransferase domain-containing protein</fullName>
    </recommendedName>
</protein>
<reference evidence="2" key="1">
    <citation type="journal article" date="2020" name="Nature">
        <title>Giant virus diversity and host interactions through global metagenomics.</title>
        <authorList>
            <person name="Schulz F."/>
            <person name="Roux S."/>
            <person name="Paez-Espino D."/>
            <person name="Jungbluth S."/>
            <person name="Walsh D.A."/>
            <person name="Denef V.J."/>
            <person name="McMahon K.D."/>
            <person name="Konstantinidis K.T."/>
            <person name="Eloe-Fadrosh E.A."/>
            <person name="Kyrpides N.C."/>
            <person name="Woyke T."/>
        </authorList>
    </citation>
    <scope>NUCLEOTIDE SEQUENCE</scope>
    <source>
        <strain evidence="2">GVMAG-M-3300020192-26</strain>
    </source>
</reference>
<proteinExistence type="predicted"/>
<evidence type="ECO:0000313" key="2">
    <source>
        <dbReference type="EMBL" id="QHT01002.1"/>
    </source>
</evidence>